<sequence>MKIRLLAAVVAACLGMPAAHAAIIPVNDDDPGVGLNDPTPRAPEGGNPGTTVGDQRKIVYQYAADQWGSVLTSDIDVHVGASFASLDCDAGSAVLGSAGATTIYWDNSFPLQGTWYHIALADQLAGVDLIGDGVTPEIASQFNSDLGQTGCLEGSGWYYGLDGNTPAGMISFLDVVMHEISHGLGFSGFLNKNTGALGNYDGTPRPDVYTHFAYDNLTGARFDDGAMTDPLRRVAMKTPGRTSWDGPIGKAQTPAFLNQTYTLGITGSITATFPAYGTASFGAAATSANFDGDVVIVNDGVGPDTADACEPLTAGSLTGKVAFINRGVCGFEFKARNAQGAGASAVIIGNVASSGTPGTAPGMADDPTITDTTVPTVSLNLANADTIRTQATGMHAALGAVAGQYVGSDSGGRPLLYTPTQVAGGSTFSHFDTTLTPNALMEPFINDDLAANFDTDLTASVFADEGWVLKSGTAKLGSKACDTKVPLYTAPGIMTGANLQAADTLCTAAYPTTTGRKSCITSFAAKLKAAGLITSTQQTAITTCALRP</sequence>
<dbReference type="RefSeq" id="WP_143879692.1">
    <property type="nucleotide sequence ID" value="NZ_BAABLZ010000001.1"/>
</dbReference>
<keyword evidence="5" id="KW-1185">Reference proteome</keyword>
<accession>A0A516V6P9</accession>
<proteinExistence type="predicted"/>
<dbReference type="GO" id="GO:0006508">
    <property type="term" value="P:proteolysis"/>
    <property type="evidence" value="ECO:0007669"/>
    <property type="project" value="UniProtKB-KW"/>
</dbReference>
<name>A0A516V6P9_9GAMM</name>
<dbReference type="InterPro" id="IPR003137">
    <property type="entry name" value="PA_domain"/>
</dbReference>
<feature type="region of interest" description="Disordered" evidence="1">
    <location>
        <begin position="31"/>
        <end position="52"/>
    </location>
</feature>
<dbReference type="SUPFAM" id="SSF52025">
    <property type="entry name" value="PA domain"/>
    <property type="match status" value="1"/>
</dbReference>
<dbReference type="EMBL" id="CP041742">
    <property type="protein sequence ID" value="QDQ74183.1"/>
    <property type="molecule type" value="Genomic_DNA"/>
</dbReference>
<dbReference type="Proteomes" id="UP000315891">
    <property type="component" value="Chromosome"/>
</dbReference>
<feature type="chain" id="PRO_5021846495" evidence="2">
    <location>
        <begin position="22"/>
        <end position="548"/>
    </location>
</feature>
<keyword evidence="2" id="KW-0732">Signal</keyword>
<dbReference type="OrthoDB" id="614750at2"/>
<dbReference type="AlphaFoldDB" id="A0A516V6P9"/>
<feature type="domain" description="PA" evidence="3">
    <location>
        <begin position="299"/>
        <end position="387"/>
    </location>
</feature>
<dbReference type="InterPro" id="IPR046450">
    <property type="entry name" value="PA_dom_sf"/>
</dbReference>
<keyword evidence="4" id="KW-0645">Protease</keyword>
<dbReference type="GO" id="GO:0008233">
    <property type="term" value="F:peptidase activity"/>
    <property type="evidence" value="ECO:0007669"/>
    <property type="project" value="UniProtKB-KW"/>
</dbReference>
<evidence type="ECO:0000313" key="4">
    <source>
        <dbReference type="EMBL" id="QDQ74183.1"/>
    </source>
</evidence>
<dbReference type="CDD" id="cd04818">
    <property type="entry name" value="PA_subtilisin_1"/>
    <property type="match status" value="1"/>
</dbReference>
<evidence type="ECO:0000256" key="1">
    <source>
        <dbReference type="SAM" id="MobiDB-lite"/>
    </source>
</evidence>
<evidence type="ECO:0000313" key="5">
    <source>
        <dbReference type="Proteomes" id="UP000315891"/>
    </source>
</evidence>
<gene>
    <name evidence="4" type="ORF">FNZ56_09970</name>
</gene>
<organism evidence="4 5">
    <name type="scientific">Pseudoluteimonas lycopersici</name>
    <dbReference type="NCBI Taxonomy" id="1324796"/>
    <lineage>
        <taxon>Bacteria</taxon>
        <taxon>Pseudomonadati</taxon>
        <taxon>Pseudomonadota</taxon>
        <taxon>Gammaproteobacteria</taxon>
        <taxon>Lysobacterales</taxon>
        <taxon>Lysobacteraceae</taxon>
        <taxon>Pseudoluteimonas</taxon>
    </lineage>
</organism>
<evidence type="ECO:0000259" key="3">
    <source>
        <dbReference type="Pfam" id="PF02225"/>
    </source>
</evidence>
<feature type="signal peptide" evidence="2">
    <location>
        <begin position="1"/>
        <end position="21"/>
    </location>
</feature>
<dbReference type="Pfam" id="PF02225">
    <property type="entry name" value="PA"/>
    <property type="match status" value="1"/>
</dbReference>
<evidence type="ECO:0000256" key="2">
    <source>
        <dbReference type="SAM" id="SignalP"/>
    </source>
</evidence>
<keyword evidence="4" id="KW-0378">Hydrolase</keyword>
<protein>
    <submittedName>
        <fullName evidence="4">Serine protease</fullName>
    </submittedName>
</protein>
<dbReference type="Gene3D" id="3.50.30.30">
    <property type="match status" value="1"/>
</dbReference>
<reference evidence="4 5" key="1">
    <citation type="submission" date="2019-07" db="EMBL/GenBank/DDBJ databases">
        <title>Lysobacter weifangensis sp. nov., isolated from bensulfuron-methyl contaminated farmland soil.</title>
        <authorList>
            <person name="Zhao H."/>
        </authorList>
    </citation>
    <scope>NUCLEOTIDE SEQUENCE [LARGE SCALE GENOMIC DNA]</scope>
    <source>
        <strain evidence="4 5">CC-Bw-6</strain>
    </source>
</reference>